<organism evidence="2 3">
    <name type="scientific">Roseburia lenta</name>
    <dbReference type="NCBI Taxonomy" id="2763061"/>
    <lineage>
        <taxon>Bacteria</taxon>
        <taxon>Bacillati</taxon>
        <taxon>Bacillota</taxon>
        <taxon>Clostridia</taxon>
        <taxon>Lachnospirales</taxon>
        <taxon>Lachnospiraceae</taxon>
        <taxon>Roseburia</taxon>
    </lineage>
</organism>
<dbReference type="InterPro" id="IPR022310">
    <property type="entry name" value="NAD/GMP_synthase"/>
</dbReference>
<comment type="caution">
    <text evidence="2">The sequence shown here is derived from an EMBL/GenBank/DDBJ whole genome shotgun (WGS) entry which is preliminary data.</text>
</comment>
<dbReference type="PANTHER" id="PTHR43169:SF2">
    <property type="entry name" value="NAD_GMP SYNTHASE DOMAIN-CONTAINING PROTEIN"/>
    <property type="match status" value="1"/>
</dbReference>
<protein>
    <submittedName>
        <fullName evidence="2">ATP-dependent sacrificial sulfur transferase LarE</fullName>
    </submittedName>
</protein>
<evidence type="ECO:0000313" key="2">
    <source>
        <dbReference type="EMBL" id="MBC5685975.1"/>
    </source>
</evidence>
<dbReference type="EMBL" id="JACOPG010000002">
    <property type="protein sequence ID" value="MBC5685975.1"/>
    <property type="molecule type" value="Genomic_DNA"/>
</dbReference>
<dbReference type="SUPFAM" id="SSF52402">
    <property type="entry name" value="Adenine nucleotide alpha hydrolases-like"/>
    <property type="match status" value="1"/>
</dbReference>
<keyword evidence="2" id="KW-0808">Transferase</keyword>
<dbReference type="RefSeq" id="WP_186854068.1">
    <property type="nucleotide sequence ID" value="NZ_JACOPG010000002.1"/>
</dbReference>
<dbReference type="Pfam" id="PF02540">
    <property type="entry name" value="NAD_synthase"/>
    <property type="match status" value="1"/>
</dbReference>
<dbReference type="CDD" id="cd01990">
    <property type="entry name" value="LarE-like"/>
    <property type="match status" value="1"/>
</dbReference>
<gene>
    <name evidence="2" type="primary">larE</name>
    <name evidence="2" type="ORF">H8R94_05050</name>
</gene>
<dbReference type="InterPro" id="IPR005232">
    <property type="entry name" value="LarE"/>
</dbReference>
<keyword evidence="3" id="KW-1185">Reference proteome</keyword>
<evidence type="ECO:0000259" key="1">
    <source>
        <dbReference type="Pfam" id="PF02540"/>
    </source>
</evidence>
<proteinExistence type="predicted"/>
<accession>A0ABR7GGT8</accession>
<dbReference type="InterPro" id="IPR052188">
    <property type="entry name" value="Ni-pincer_cofactor_biosynth"/>
</dbReference>
<dbReference type="NCBIfam" id="TIGR00268">
    <property type="entry name" value="ATP-dependent sacrificial sulfur transferase LarE"/>
    <property type="match status" value="1"/>
</dbReference>
<dbReference type="PIRSF" id="PIRSF006661">
    <property type="entry name" value="PP-lp_UCP006661"/>
    <property type="match status" value="1"/>
</dbReference>
<name>A0ABR7GGT8_9FIRM</name>
<feature type="domain" description="NAD/GMP synthase" evidence="1">
    <location>
        <begin position="7"/>
        <end position="75"/>
    </location>
</feature>
<evidence type="ECO:0000313" key="3">
    <source>
        <dbReference type="Proteomes" id="UP000643810"/>
    </source>
</evidence>
<reference evidence="2 3" key="1">
    <citation type="submission" date="2020-08" db="EMBL/GenBank/DDBJ databases">
        <title>Genome public.</title>
        <authorList>
            <person name="Liu C."/>
            <person name="Sun Q."/>
        </authorList>
    </citation>
    <scope>NUCLEOTIDE SEQUENCE [LARGE SCALE GENOMIC DNA]</scope>
    <source>
        <strain evidence="2 3">NSJ-9</strain>
    </source>
</reference>
<dbReference type="InterPro" id="IPR014729">
    <property type="entry name" value="Rossmann-like_a/b/a_fold"/>
</dbReference>
<dbReference type="GO" id="GO:0016740">
    <property type="term" value="F:transferase activity"/>
    <property type="evidence" value="ECO:0007669"/>
    <property type="project" value="UniProtKB-KW"/>
</dbReference>
<dbReference type="PANTHER" id="PTHR43169">
    <property type="entry name" value="EXSB FAMILY PROTEIN"/>
    <property type="match status" value="1"/>
</dbReference>
<sequence length="279" mass="31247">MELQDKYKKLQDYLRDLGSVAVAFSSGVDSTFLLAAAIDTLGKENVMAVTTSSCSFPERELKEAQAFCKERGIRHVITASEELDIDGFRHNPKNRCYLCKHELFEKILAIAGENHLAAVVEGSNMDDNGDYRPGLLAVAELGIKSPLRAAELDKEDIRALSKQMGLPTWDKQSFACLSSRFVYGETISEERLGMVDKAEQLLLDMGFHQVRVRIHGEGQETMARIEVLPQEIALLVEDAKREKIYSYFKEIGFAYVTLDLGGYHMGSMNVGITEKEKQI</sequence>
<dbReference type="Gene3D" id="3.40.50.620">
    <property type="entry name" value="HUPs"/>
    <property type="match status" value="1"/>
</dbReference>
<dbReference type="Proteomes" id="UP000643810">
    <property type="component" value="Unassembled WGS sequence"/>
</dbReference>